<dbReference type="Proteomes" id="UP001148737">
    <property type="component" value="Unassembled WGS sequence"/>
</dbReference>
<sequence length="631" mass="69050">MSEKQVHAAERPTGDSAVHDDKQIVLADSELRQDELVAPQPHHEHAVEILNKDYEGKPTEEELATLRRVPGALPMAAYLLCAVEFCERASYYGCAQIWTNYIRLPLPVGGNGLGAVPAGSQGNQGALGLGQKVANATGQSFNLLAYCLPLIVGYLADTRFGRYPMIFWGIMLCGLGHVLIIVGGARELLDNGDAKIPFFIGVYILAIGAAMFKPNVTPLLLDQMTSHVPKVITLKSGERVIEDPEHTAERAMLWFYLLINIGAFMSTATSYSARYVGWWLAFTLPLILYLPLPFLLIWLKPRLVMHKPGGSDLINLFRVFGHGLSNGGIFRIGKTGWWDAAKPSVIAARGGGSETHYNDAFVEDVKRTMQATGMFMFFPVQFWNDNGLGNSANYLGSMLRGNGVPNDVIGNFNTLSIIVLGPILNYAFYPLLRARRIHYGPIARIVTGFAISTLGGVGYALLCWKAYETHPCGYHGSSDERCLDAGLVSPISLWWEAIPYTLGGFSELFINVPAYGIAYSRAPVNMRGLVSSINLFSTGIAYIVNLAASDAISDPHLIWVFAGPAIVGAVVTVGFWFTFRHIDKEEYVLSTNQTSAASGTRDYFEENDLNESANRPPSIVVNEQTGISQKI</sequence>
<accession>A0ACC1R0H2</accession>
<proteinExistence type="predicted"/>
<evidence type="ECO:0000313" key="1">
    <source>
        <dbReference type="EMBL" id="KAJ3496216.1"/>
    </source>
</evidence>
<keyword evidence="2" id="KW-1185">Reference proteome</keyword>
<organism evidence="1 2">
    <name type="scientific">Lecanicillium saksenae</name>
    <dbReference type="NCBI Taxonomy" id="468837"/>
    <lineage>
        <taxon>Eukaryota</taxon>
        <taxon>Fungi</taxon>
        <taxon>Dikarya</taxon>
        <taxon>Ascomycota</taxon>
        <taxon>Pezizomycotina</taxon>
        <taxon>Sordariomycetes</taxon>
        <taxon>Hypocreomycetidae</taxon>
        <taxon>Hypocreales</taxon>
        <taxon>Cordycipitaceae</taxon>
        <taxon>Lecanicillium</taxon>
    </lineage>
</organism>
<comment type="caution">
    <text evidence="1">The sequence shown here is derived from an EMBL/GenBank/DDBJ whole genome shotgun (WGS) entry which is preliminary data.</text>
</comment>
<reference evidence="1" key="1">
    <citation type="submission" date="2022-07" db="EMBL/GenBank/DDBJ databases">
        <title>Genome Sequence of Lecanicillium saksenae.</title>
        <authorList>
            <person name="Buettner E."/>
        </authorList>
    </citation>
    <scope>NUCLEOTIDE SEQUENCE</scope>
    <source>
        <strain evidence="1">VT-O1</strain>
    </source>
</reference>
<protein>
    <submittedName>
        <fullName evidence="1">Uncharacterized protein</fullName>
    </submittedName>
</protein>
<gene>
    <name evidence="1" type="ORF">NLG97_g2824</name>
</gene>
<dbReference type="EMBL" id="JANAKD010000210">
    <property type="protein sequence ID" value="KAJ3496216.1"/>
    <property type="molecule type" value="Genomic_DNA"/>
</dbReference>
<evidence type="ECO:0000313" key="2">
    <source>
        <dbReference type="Proteomes" id="UP001148737"/>
    </source>
</evidence>
<name>A0ACC1R0H2_9HYPO</name>